<proteinExistence type="predicted"/>
<evidence type="ECO:0000313" key="3">
    <source>
        <dbReference type="Proteomes" id="UP000646827"/>
    </source>
</evidence>
<dbReference type="InterPro" id="IPR036047">
    <property type="entry name" value="F-box-like_dom_sf"/>
</dbReference>
<dbReference type="Gene3D" id="1.20.1280.50">
    <property type="match status" value="1"/>
</dbReference>
<dbReference type="Proteomes" id="UP000646827">
    <property type="component" value="Unassembled WGS sequence"/>
</dbReference>
<dbReference type="SUPFAM" id="SSF81383">
    <property type="entry name" value="F-box domain"/>
    <property type="match status" value="1"/>
</dbReference>
<dbReference type="Gene3D" id="3.80.10.10">
    <property type="entry name" value="Ribonuclease Inhibitor"/>
    <property type="match status" value="1"/>
</dbReference>
<accession>A0A8H7VSI2</accession>
<dbReference type="AlphaFoldDB" id="A0A8H7VSI2"/>
<sequence>MSTHIDFISELPIDITWNIFLYFTVYDLAEYLRISREWRKRILNCAKVWQTIEINFRSSTLTEILPQVAPFVQRFNVEIGSPIHDSLKLVKDGYFTNLTSISISKNLPLLEEILSSCPNLTRLAYCTTASVDIGMSKQGCSYLPNKLKLTHLFLRIKCNVNMDYQELERLLQHCPDVELLDIGQCELSPLDMINRYCPKLIQLTIDDYSSYDFCDRPSLAIPKGWFKTIKQQQQKIKSSNFSSKNSTNNHNNINNLQSVFLKLRPEQVDGTQMLSLLDDHQDELKNLSIHLPNYDGFNPDPRWNPLLNFGSNTLQHLTFDTHTYPHVLISILRKCPNICRLKLNNLYSFDSDEIDAIANAPSLRYCHFLSRLHFTLNNMNRFAISLQKRGPDNGLKLLEFDNWKCITDDMLEALAWITNLKGLKFVSCNKLTSFRLHEFFENLPKTTTALKYLSLKNLENVNDFTLHAVGEMKTLRSIELIGLNDITDNGLVRLMSSPVVANLKHLKVFQCSKLKLSKKTINYCKAKVSNVTLIKTFVFPPLS</sequence>
<organism evidence="2 3">
    <name type="scientific">Circinella minor</name>
    <dbReference type="NCBI Taxonomy" id="1195481"/>
    <lineage>
        <taxon>Eukaryota</taxon>
        <taxon>Fungi</taxon>
        <taxon>Fungi incertae sedis</taxon>
        <taxon>Mucoromycota</taxon>
        <taxon>Mucoromycotina</taxon>
        <taxon>Mucoromycetes</taxon>
        <taxon>Mucorales</taxon>
        <taxon>Lichtheimiaceae</taxon>
        <taxon>Circinella</taxon>
    </lineage>
</organism>
<gene>
    <name evidence="2" type="ORF">INT45_003898</name>
</gene>
<dbReference type="EMBL" id="JAEPRB010000010">
    <property type="protein sequence ID" value="KAG2227168.1"/>
    <property type="molecule type" value="Genomic_DNA"/>
</dbReference>
<reference evidence="2 3" key="1">
    <citation type="submission" date="2020-12" db="EMBL/GenBank/DDBJ databases">
        <title>Metabolic potential, ecology and presence of endohyphal bacteria is reflected in genomic diversity of Mucoromycotina.</title>
        <authorList>
            <person name="Muszewska A."/>
            <person name="Okrasinska A."/>
            <person name="Steczkiewicz K."/>
            <person name="Drgas O."/>
            <person name="Orlowska M."/>
            <person name="Perlinska-Lenart U."/>
            <person name="Aleksandrzak-Piekarczyk T."/>
            <person name="Szatraj K."/>
            <person name="Zielenkiewicz U."/>
            <person name="Pilsyk S."/>
            <person name="Malc E."/>
            <person name="Mieczkowski P."/>
            <person name="Kruszewska J.S."/>
            <person name="Biernat P."/>
            <person name="Pawlowska J."/>
        </authorList>
    </citation>
    <scope>NUCLEOTIDE SEQUENCE [LARGE SCALE GENOMIC DNA]</scope>
    <source>
        <strain evidence="2 3">CBS 142.35</strain>
    </source>
</reference>
<protein>
    <recommendedName>
        <fullName evidence="1">F-box domain-containing protein</fullName>
    </recommendedName>
</protein>
<dbReference type="OrthoDB" id="2298079at2759"/>
<evidence type="ECO:0000259" key="1">
    <source>
        <dbReference type="PROSITE" id="PS50181"/>
    </source>
</evidence>
<evidence type="ECO:0000313" key="2">
    <source>
        <dbReference type="EMBL" id="KAG2227168.1"/>
    </source>
</evidence>
<dbReference type="InterPro" id="IPR001810">
    <property type="entry name" value="F-box_dom"/>
</dbReference>
<keyword evidence="3" id="KW-1185">Reference proteome</keyword>
<dbReference type="SUPFAM" id="SSF52047">
    <property type="entry name" value="RNI-like"/>
    <property type="match status" value="1"/>
</dbReference>
<dbReference type="GO" id="GO:0031146">
    <property type="term" value="P:SCF-dependent proteasomal ubiquitin-dependent protein catabolic process"/>
    <property type="evidence" value="ECO:0007669"/>
    <property type="project" value="TreeGrafter"/>
</dbReference>
<feature type="domain" description="F-box" evidence="1">
    <location>
        <begin position="5"/>
        <end position="52"/>
    </location>
</feature>
<dbReference type="PANTHER" id="PTHR13318">
    <property type="entry name" value="PARTNER OF PAIRED, ISOFORM B-RELATED"/>
    <property type="match status" value="1"/>
</dbReference>
<name>A0A8H7VSI2_9FUNG</name>
<comment type="caution">
    <text evidence="2">The sequence shown here is derived from an EMBL/GenBank/DDBJ whole genome shotgun (WGS) entry which is preliminary data.</text>
</comment>
<dbReference type="PROSITE" id="PS50181">
    <property type="entry name" value="FBOX"/>
    <property type="match status" value="1"/>
</dbReference>
<dbReference type="GO" id="GO:0019005">
    <property type="term" value="C:SCF ubiquitin ligase complex"/>
    <property type="evidence" value="ECO:0007669"/>
    <property type="project" value="TreeGrafter"/>
</dbReference>
<dbReference type="InterPro" id="IPR032675">
    <property type="entry name" value="LRR_dom_sf"/>
</dbReference>